<gene>
    <name evidence="2" type="ORF">MELLADRAFT_111441</name>
</gene>
<feature type="region of interest" description="Disordered" evidence="1">
    <location>
        <begin position="61"/>
        <end position="82"/>
    </location>
</feature>
<feature type="region of interest" description="Disordered" evidence="1">
    <location>
        <begin position="109"/>
        <end position="134"/>
    </location>
</feature>
<dbReference type="OrthoDB" id="10441019at2759"/>
<dbReference type="VEuPathDB" id="FungiDB:MELLADRAFT_111441"/>
<accession>F4S375</accession>
<proteinExistence type="predicted"/>
<keyword evidence="3" id="KW-1185">Reference proteome</keyword>
<dbReference type="Proteomes" id="UP000001072">
    <property type="component" value="Unassembled WGS sequence"/>
</dbReference>
<dbReference type="GeneID" id="18924381"/>
<organism evidence="3">
    <name type="scientific">Melampsora larici-populina (strain 98AG31 / pathotype 3-4-7)</name>
    <name type="common">Poplar leaf rust fungus</name>
    <dbReference type="NCBI Taxonomy" id="747676"/>
    <lineage>
        <taxon>Eukaryota</taxon>
        <taxon>Fungi</taxon>
        <taxon>Dikarya</taxon>
        <taxon>Basidiomycota</taxon>
        <taxon>Pucciniomycotina</taxon>
        <taxon>Pucciniomycetes</taxon>
        <taxon>Pucciniales</taxon>
        <taxon>Melampsoraceae</taxon>
        <taxon>Melampsora</taxon>
    </lineage>
</organism>
<name>F4S375_MELLP</name>
<evidence type="ECO:0000313" key="3">
    <source>
        <dbReference type="Proteomes" id="UP000001072"/>
    </source>
</evidence>
<dbReference type="EMBL" id="GL883142">
    <property type="protein sequence ID" value="EGG00932.1"/>
    <property type="molecule type" value="Genomic_DNA"/>
</dbReference>
<dbReference type="HOGENOM" id="CLU_1896702_0_0_1"/>
<evidence type="ECO:0000313" key="2">
    <source>
        <dbReference type="EMBL" id="EGG00932.1"/>
    </source>
</evidence>
<sequence length="134" mass="14513">MTLVRNKHGQVSPHGSRVANLIQEAPCENSTTQLPVNRFSNISSPVNLTDNNNIISTGALSETSSNDSFAGTHANPDTADLPSHSIDFHRFGSTTRFFVAMAIFQAKDHENQDKISQEKSPGSTPYNDKVSVIG</sequence>
<evidence type="ECO:0000256" key="1">
    <source>
        <dbReference type="SAM" id="MobiDB-lite"/>
    </source>
</evidence>
<dbReference type="AlphaFoldDB" id="F4S375"/>
<dbReference type="InParanoid" id="F4S375"/>
<dbReference type="KEGG" id="mlr:MELLADRAFT_111441"/>
<protein>
    <submittedName>
        <fullName evidence="2">Uncharacterized protein</fullName>
    </submittedName>
</protein>
<reference evidence="3" key="1">
    <citation type="journal article" date="2011" name="Proc. Natl. Acad. Sci. U.S.A.">
        <title>Obligate biotrophy features unraveled by the genomic analysis of rust fungi.</title>
        <authorList>
            <person name="Duplessis S."/>
            <person name="Cuomo C.A."/>
            <person name="Lin Y.-C."/>
            <person name="Aerts A."/>
            <person name="Tisserant E."/>
            <person name="Veneault-Fourrey C."/>
            <person name="Joly D.L."/>
            <person name="Hacquard S."/>
            <person name="Amselem J."/>
            <person name="Cantarel B.L."/>
            <person name="Chiu R."/>
            <person name="Coutinho P.M."/>
            <person name="Feau N."/>
            <person name="Field M."/>
            <person name="Frey P."/>
            <person name="Gelhaye E."/>
            <person name="Goldberg J."/>
            <person name="Grabherr M.G."/>
            <person name="Kodira C.D."/>
            <person name="Kohler A."/>
            <person name="Kuees U."/>
            <person name="Lindquist E.A."/>
            <person name="Lucas S.M."/>
            <person name="Mago R."/>
            <person name="Mauceli E."/>
            <person name="Morin E."/>
            <person name="Murat C."/>
            <person name="Pangilinan J.L."/>
            <person name="Park R."/>
            <person name="Pearson M."/>
            <person name="Quesneville H."/>
            <person name="Rouhier N."/>
            <person name="Sakthikumar S."/>
            <person name="Salamov A.A."/>
            <person name="Schmutz J."/>
            <person name="Selles B."/>
            <person name="Shapiro H."/>
            <person name="Tanguay P."/>
            <person name="Tuskan G.A."/>
            <person name="Henrissat B."/>
            <person name="Van de Peer Y."/>
            <person name="Rouze P."/>
            <person name="Ellis J.G."/>
            <person name="Dodds P.N."/>
            <person name="Schein J.E."/>
            <person name="Zhong S."/>
            <person name="Hamelin R.C."/>
            <person name="Grigoriev I.V."/>
            <person name="Szabo L.J."/>
            <person name="Martin F."/>
        </authorList>
    </citation>
    <scope>NUCLEOTIDE SEQUENCE [LARGE SCALE GENOMIC DNA]</scope>
    <source>
        <strain evidence="3">98AG31 / pathotype 3-4-7</strain>
    </source>
</reference>
<dbReference type="RefSeq" id="XP_007415780.1">
    <property type="nucleotide sequence ID" value="XM_007415718.1"/>
</dbReference>